<evidence type="ECO:0000256" key="1">
    <source>
        <dbReference type="SAM" id="MobiDB-lite"/>
    </source>
</evidence>
<gene>
    <name evidence="3" type="ORF">CVS30_08965</name>
</gene>
<evidence type="ECO:0000313" key="3">
    <source>
        <dbReference type="EMBL" id="PYI38678.1"/>
    </source>
</evidence>
<feature type="chain" id="PRO_5038981539" evidence="2">
    <location>
        <begin position="24"/>
        <end position="124"/>
    </location>
</feature>
<sequence>MKKFIQLSLAALLLAGLSACGSAAPATSPSDTASVSAAATQEKRAVPDVVGMTYKEAYEALVKDDFFAQLKDEKGENWTEGSPWADVTIATMEPAAGTMTDESYVDLTLTVTQEEYAKSTKAAE</sequence>
<feature type="compositionally biased region" description="Low complexity" evidence="1">
    <location>
        <begin position="21"/>
        <end position="40"/>
    </location>
</feature>
<keyword evidence="2" id="KW-0732">Signal</keyword>
<proteinExistence type="predicted"/>
<evidence type="ECO:0000313" key="4">
    <source>
        <dbReference type="Proteomes" id="UP000247980"/>
    </source>
</evidence>
<dbReference type="Proteomes" id="UP000247980">
    <property type="component" value="Unassembled WGS sequence"/>
</dbReference>
<protein>
    <submittedName>
        <fullName evidence="3">Uncharacterized protein</fullName>
    </submittedName>
</protein>
<reference evidence="3 4" key="1">
    <citation type="submission" date="2018-05" db="EMBL/GenBank/DDBJ databases">
        <title>Genetic diversity of glacier-inhabiting Cryobacterium bacteria in China and description of Cryobacterium mengkeensis sp. nov. and Arthrobacter glacialis sp. nov.</title>
        <authorList>
            <person name="Liu Q."/>
            <person name="Xin Y.-H."/>
        </authorList>
    </citation>
    <scope>NUCLEOTIDE SEQUENCE [LARGE SCALE GENOMIC DNA]</scope>
    <source>
        <strain evidence="3 4">B7</strain>
    </source>
</reference>
<dbReference type="RefSeq" id="WP_110484992.1">
    <property type="nucleotide sequence ID" value="NZ_QJVC01000006.1"/>
</dbReference>
<accession>A0A2V5IQ21</accession>
<evidence type="ECO:0000256" key="2">
    <source>
        <dbReference type="SAM" id="SignalP"/>
    </source>
</evidence>
<keyword evidence="4" id="KW-1185">Reference proteome</keyword>
<dbReference type="AlphaFoldDB" id="A0A2V5IQ21"/>
<dbReference type="PROSITE" id="PS51257">
    <property type="entry name" value="PROKAR_LIPOPROTEIN"/>
    <property type="match status" value="1"/>
</dbReference>
<organism evidence="3 4">
    <name type="scientific">Arthrobacter psychrolactophilus</name>
    <dbReference type="NCBI Taxonomy" id="92442"/>
    <lineage>
        <taxon>Bacteria</taxon>
        <taxon>Bacillati</taxon>
        <taxon>Actinomycetota</taxon>
        <taxon>Actinomycetes</taxon>
        <taxon>Micrococcales</taxon>
        <taxon>Micrococcaceae</taxon>
        <taxon>Arthrobacter</taxon>
    </lineage>
</organism>
<feature type="signal peptide" evidence="2">
    <location>
        <begin position="1"/>
        <end position="23"/>
    </location>
</feature>
<comment type="caution">
    <text evidence="3">The sequence shown here is derived from an EMBL/GenBank/DDBJ whole genome shotgun (WGS) entry which is preliminary data.</text>
</comment>
<dbReference type="EMBL" id="QJVC01000006">
    <property type="protein sequence ID" value="PYI38678.1"/>
    <property type="molecule type" value="Genomic_DNA"/>
</dbReference>
<dbReference type="Gene3D" id="3.30.10.20">
    <property type="match status" value="1"/>
</dbReference>
<dbReference type="OrthoDB" id="4950646at2"/>
<feature type="region of interest" description="Disordered" evidence="1">
    <location>
        <begin position="21"/>
        <end position="42"/>
    </location>
</feature>
<name>A0A2V5IQ21_9MICC</name>